<dbReference type="AlphaFoldDB" id="A0A9D1ZRC5"/>
<evidence type="ECO:0000313" key="3">
    <source>
        <dbReference type="Proteomes" id="UP000824134"/>
    </source>
</evidence>
<reference evidence="2" key="2">
    <citation type="submission" date="2021-04" db="EMBL/GenBank/DDBJ databases">
        <authorList>
            <person name="Gilroy R."/>
        </authorList>
    </citation>
    <scope>NUCLEOTIDE SEQUENCE</scope>
    <source>
        <strain evidence="2">ChiHjej12B11-9195</strain>
    </source>
</reference>
<dbReference type="InterPro" id="IPR037205">
    <property type="entry name" value="ChaB_sf"/>
</dbReference>
<gene>
    <name evidence="2" type="ORF">H9821_01710</name>
</gene>
<dbReference type="GO" id="GO:0006353">
    <property type="term" value="P:DNA-templated transcription termination"/>
    <property type="evidence" value="ECO:0007669"/>
    <property type="project" value="InterPro"/>
</dbReference>
<organism evidence="2 3">
    <name type="scientific">Candidatus Rothia avicola</name>
    <dbReference type="NCBI Taxonomy" id="2840478"/>
    <lineage>
        <taxon>Bacteria</taxon>
        <taxon>Bacillati</taxon>
        <taxon>Actinomycetota</taxon>
        <taxon>Actinomycetes</taxon>
        <taxon>Micrococcales</taxon>
        <taxon>Micrococcaceae</taxon>
        <taxon>Rothia</taxon>
    </lineage>
</organism>
<evidence type="ECO:0000259" key="1">
    <source>
        <dbReference type="Pfam" id="PF07498"/>
    </source>
</evidence>
<dbReference type="InterPro" id="IPR009317">
    <property type="entry name" value="ChaB"/>
</dbReference>
<dbReference type="Pfam" id="PF06150">
    <property type="entry name" value="ChaB"/>
    <property type="match status" value="1"/>
</dbReference>
<accession>A0A9D1ZRC5</accession>
<dbReference type="SUPFAM" id="SSF140376">
    <property type="entry name" value="ChaB-like"/>
    <property type="match status" value="1"/>
</dbReference>
<comment type="caution">
    <text evidence="2">The sequence shown here is derived from an EMBL/GenBank/DDBJ whole genome shotgun (WGS) entry which is preliminary data.</text>
</comment>
<dbReference type="EMBL" id="DXCN01000017">
    <property type="protein sequence ID" value="HIY94369.1"/>
    <property type="molecule type" value="Genomic_DNA"/>
</dbReference>
<dbReference type="SUPFAM" id="SSF68912">
    <property type="entry name" value="Rho N-terminal domain-like"/>
    <property type="match status" value="1"/>
</dbReference>
<name>A0A9D1ZRC5_9MICC</name>
<dbReference type="Proteomes" id="UP000824134">
    <property type="component" value="Unassembled WGS sequence"/>
</dbReference>
<protein>
    <submittedName>
        <fullName evidence="2">ChaB family protein</fullName>
    </submittedName>
</protein>
<evidence type="ECO:0000313" key="2">
    <source>
        <dbReference type="EMBL" id="HIY94369.1"/>
    </source>
</evidence>
<dbReference type="Pfam" id="PF07498">
    <property type="entry name" value="Rho_N"/>
    <property type="match status" value="1"/>
</dbReference>
<dbReference type="Gene3D" id="1.10.720.10">
    <property type="match status" value="1"/>
</dbReference>
<sequence length="123" mass="13911">MGKKPELSKELKRSSDKAQKRYVKAYAKALDKHGDEKKARKKAQKKLEKKYELVGKKYEKISDKPQAAPDQQDGDNQTFLVAEVRPLAELTRAELYELAKQLEVPGRSAMNKGDLLIAVRAAQ</sequence>
<feature type="domain" description="Rho termination factor-like N-terminal" evidence="1">
    <location>
        <begin position="87"/>
        <end position="123"/>
    </location>
</feature>
<dbReference type="InterPro" id="IPR011112">
    <property type="entry name" value="Rho-like_N"/>
</dbReference>
<reference evidence="2" key="1">
    <citation type="journal article" date="2021" name="PeerJ">
        <title>Extensive microbial diversity within the chicken gut microbiome revealed by metagenomics and culture.</title>
        <authorList>
            <person name="Gilroy R."/>
            <person name="Ravi A."/>
            <person name="Getino M."/>
            <person name="Pursley I."/>
            <person name="Horton D.L."/>
            <person name="Alikhan N.F."/>
            <person name="Baker D."/>
            <person name="Gharbi K."/>
            <person name="Hall N."/>
            <person name="Watson M."/>
            <person name="Adriaenssens E.M."/>
            <person name="Foster-Nyarko E."/>
            <person name="Jarju S."/>
            <person name="Secka A."/>
            <person name="Antonio M."/>
            <person name="Oren A."/>
            <person name="Chaudhuri R.R."/>
            <person name="La Ragione R."/>
            <person name="Hildebrand F."/>
            <person name="Pallen M.J."/>
        </authorList>
    </citation>
    <scope>NUCLEOTIDE SEQUENCE</scope>
    <source>
        <strain evidence="2">ChiHjej12B11-9195</strain>
    </source>
</reference>
<dbReference type="InterPro" id="IPR036269">
    <property type="entry name" value="Rho_N_sf"/>
</dbReference>
<proteinExistence type="predicted"/>